<sequence length="105" mass="11534">MNSPSSPPSPTPRAYPAATSGAKAWLRHGPPWSVGGELCLRGGELASVGVVQPPCAASLASWHVVARSLRSRRKRWRSRRKRRGRSRRKRRWSQGGSKPRAADPS</sequence>
<protein>
    <submittedName>
        <fullName evidence="2 3">Uncharacterized protein</fullName>
    </submittedName>
</protein>
<reference evidence="2 3" key="1">
    <citation type="journal article" date="2010" name="Nature">
        <title>Genome sequencing and analysis of the model grass Brachypodium distachyon.</title>
        <authorList>
            <consortium name="International Brachypodium Initiative"/>
        </authorList>
    </citation>
    <scope>NUCLEOTIDE SEQUENCE [LARGE SCALE GENOMIC DNA]</scope>
    <source>
        <strain evidence="2 3">Bd21</strain>
    </source>
</reference>
<name>A0A2K2DD80_BRADI</name>
<organism evidence="2">
    <name type="scientific">Brachypodium distachyon</name>
    <name type="common">Purple false brome</name>
    <name type="synonym">Trachynia distachya</name>
    <dbReference type="NCBI Taxonomy" id="15368"/>
    <lineage>
        <taxon>Eukaryota</taxon>
        <taxon>Viridiplantae</taxon>
        <taxon>Streptophyta</taxon>
        <taxon>Embryophyta</taxon>
        <taxon>Tracheophyta</taxon>
        <taxon>Spermatophyta</taxon>
        <taxon>Magnoliopsida</taxon>
        <taxon>Liliopsida</taxon>
        <taxon>Poales</taxon>
        <taxon>Poaceae</taxon>
        <taxon>BOP clade</taxon>
        <taxon>Pooideae</taxon>
        <taxon>Stipodae</taxon>
        <taxon>Brachypodieae</taxon>
        <taxon>Brachypodium</taxon>
    </lineage>
</organism>
<proteinExistence type="predicted"/>
<feature type="region of interest" description="Disordered" evidence="1">
    <location>
        <begin position="70"/>
        <end position="105"/>
    </location>
</feature>
<reference evidence="3" key="3">
    <citation type="submission" date="2018-08" db="UniProtKB">
        <authorList>
            <consortium name="EnsemblPlants"/>
        </authorList>
    </citation>
    <scope>IDENTIFICATION</scope>
    <source>
        <strain evidence="3">cv. Bd21</strain>
    </source>
</reference>
<dbReference type="Gramene" id="PNT72231">
    <property type="protein sequence ID" value="PNT72231"/>
    <property type="gene ID" value="BRADI_2g41685v3"/>
</dbReference>
<dbReference type="EMBL" id="CM000881">
    <property type="protein sequence ID" value="PNT72231.1"/>
    <property type="molecule type" value="Genomic_DNA"/>
</dbReference>
<gene>
    <name evidence="2" type="ORF">BRADI_2g41685v3</name>
</gene>
<evidence type="ECO:0000256" key="1">
    <source>
        <dbReference type="SAM" id="MobiDB-lite"/>
    </source>
</evidence>
<dbReference type="Proteomes" id="UP000008810">
    <property type="component" value="Chromosome 2"/>
</dbReference>
<dbReference type="InParanoid" id="A0A2K2DD80"/>
<feature type="compositionally biased region" description="Basic residues" evidence="1">
    <location>
        <begin position="70"/>
        <end position="92"/>
    </location>
</feature>
<dbReference type="AlphaFoldDB" id="A0A2K2DD80"/>
<keyword evidence="4" id="KW-1185">Reference proteome</keyword>
<reference evidence="2" key="2">
    <citation type="submission" date="2017-06" db="EMBL/GenBank/DDBJ databases">
        <title>WGS assembly of Brachypodium distachyon.</title>
        <authorList>
            <consortium name="The International Brachypodium Initiative"/>
            <person name="Lucas S."/>
            <person name="Harmon-Smith M."/>
            <person name="Lail K."/>
            <person name="Tice H."/>
            <person name="Grimwood J."/>
            <person name="Bruce D."/>
            <person name="Barry K."/>
            <person name="Shu S."/>
            <person name="Lindquist E."/>
            <person name="Wang M."/>
            <person name="Pitluck S."/>
            <person name="Vogel J.P."/>
            <person name="Garvin D.F."/>
            <person name="Mockler T.C."/>
            <person name="Schmutz J."/>
            <person name="Rokhsar D."/>
            <person name="Bevan M.W."/>
        </authorList>
    </citation>
    <scope>NUCLEOTIDE SEQUENCE</scope>
    <source>
        <strain evidence="2">Bd21</strain>
    </source>
</reference>
<accession>A0A2K2DD80</accession>
<evidence type="ECO:0000313" key="3">
    <source>
        <dbReference type="EnsemblPlants" id="PNT72231"/>
    </source>
</evidence>
<dbReference type="EnsemblPlants" id="PNT72231">
    <property type="protein sequence ID" value="PNT72231"/>
    <property type="gene ID" value="BRADI_2g41685v3"/>
</dbReference>
<evidence type="ECO:0000313" key="2">
    <source>
        <dbReference type="EMBL" id="PNT72231.1"/>
    </source>
</evidence>
<evidence type="ECO:0000313" key="4">
    <source>
        <dbReference type="Proteomes" id="UP000008810"/>
    </source>
</evidence>